<dbReference type="PANTHER" id="PTHR34388">
    <property type="entry name" value="DNA POLYMERASE III SUBUNIT DELTA"/>
    <property type="match status" value="1"/>
</dbReference>
<organism evidence="11 12">
    <name type="scientific">Aerophobetes bacterium</name>
    <dbReference type="NCBI Taxonomy" id="2030807"/>
    <lineage>
        <taxon>Bacteria</taxon>
        <taxon>Candidatus Aerophobota</taxon>
    </lineage>
</organism>
<evidence type="ECO:0000256" key="3">
    <source>
        <dbReference type="ARBA" id="ARBA00022679"/>
    </source>
</evidence>
<dbReference type="Gene3D" id="3.40.50.300">
    <property type="entry name" value="P-loop containing nucleotide triphosphate hydrolases"/>
    <property type="match status" value="1"/>
</dbReference>
<evidence type="ECO:0000259" key="9">
    <source>
        <dbReference type="Pfam" id="PF06144"/>
    </source>
</evidence>
<dbReference type="PANTHER" id="PTHR34388:SF1">
    <property type="entry name" value="DNA POLYMERASE III SUBUNIT DELTA"/>
    <property type="match status" value="1"/>
</dbReference>
<name>A0A497E596_UNCAE</name>
<accession>A0A497E596</accession>
<comment type="catalytic activity">
    <reaction evidence="8">
        <text>DNA(n) + a 2'-deoxyribonucleoside 5'-triphosphate = DNA(n+1) + diphosphate</text>
        <dbReference type="Rhea" id="RHEA:22508"/>
        <dbReference type="Rhea" id="RHEA-COMP:17339"/>
        <dbReference type="Rhea" id="RHEA-COMP:17340"/>
        <dbReference type="ChEBI" id="CHEBI:33019"/>
        <dbReference type="ChEBI" id="CHEBI:61560"/>
        <dbReference type="ChEBI" id="CHEBI:173112"/>
        <dbReference type="EC" id="2.7.7.7"/>
    </reaction>
</comment>
<keyword evidence="3 11" id="KW-0808">Transferase</keyword>
<evidence type="ECO:0000313" key="12">
    <source>
        <dbReference type="Proteomes" id="UP000279422"/>
    </source>
</evidence>
<dbReference type="EC" id="2.7.7.7" evidence="1"/>
<comment type="similarity">
    <text evidence="7">Belongs to the DNA polymerase HolA subunit family.</text>
</comment>
<dbReference type="AlphaFoldDB" id="A0A497E596"/>
<evidence type="ECO:0000256" key="4">
    <source>
        <dbReference type="ARBA" id="ARBA00022695"/>
    </source>
</evidence>
<dbReference type="Gene3D" id="1.20.272.10">
    <property type="match status" value="1"/>
</dbReference>
<evidence type="ECO:0000256" key="2">
    <source>
        <dbReference type="ARBA" id="ARBA00017703"/>
    </source>
</evidence>
<reference evidence="11 12" key="1">
    <citation type="submission" date="2018-06" db="EMBL/GenBank/DDBJ databases">
        <title>Extensive metabolic versatility and redundancy in microbially diverse, dynamic hydrothermal sediments.</title>
        <authorList>
            <person name="Dombrowski N."/>
            <person name="Teske A."/>
            <person name="Baker B.J."/>
        </authorList>
    </citation>
    <scope>NUCLEOTIDE SEQUENCE [LARGE SCALE GENOMIC DNA]</scope>
    <source>
        <strain evidence="11">B47_G16</strain>
    </source>
</reference>
<dbReference type="NCBIfam" id="TIGR01128">
    <property type="entry name" value="holA"/>
    <property type="match status" value="1"/>
</dbReference>
<evidence type="ECO:0000256" key="5">
    <source>
        <dbReference type="ARBA" id="ARBA00022705"/>
    </source>
</evidence>
<dbReference type="Proteomes" id="UP000279422">
    <property type="component" value="Unassembled WGS sequence"/>
</dbReference>
<evidence type="ECO:0000256" key="8">
    <source>
        <dbReference type="ARBA" id="ARBA00049244"/>
    </source>
</evidence>
<dbReference type="SUPFAM" id="SSF48019">
    <property type="entry name" value="post-AAA+ oligomerization domain-like"/>
    <property type="match status" value="1"/>
</dbReference>
<proteinExistence type="inferred from homology"/>
<evidence type="ECO:0000256" key="1">
    <source>
        <dbReference type="ARBA" id="ARBA00012417"/>
    </source>
</evidence>
<dbReference type="GO" id="GO:0003887">
    <property type="term" value="F:DNA-directed DNA polymerase activity"/>
    <property type="evidence" value="ECO:0007669"/>
    <property type="project" value="UniProtKB-KW"/>
</dbReference>
<dbReference type="SUPFAM" id="SSF52540">
    <property type="entry name" value="P-loop containing nucleoside triphosphate hydrolases"/>
    <property type="match status" value="1"/>
</dbReference>
<dbReference type="Pfam" id="PF21694">
    <property type="entry name" value="DNA_pol3_delta_C"/>
    <property type="match status" value="1"/>
</dbReference>
<dbReference type="GO" id="GO:0003677">
    <property type="term" value="F:DNA binding"/>
    <property type="evidence" value="ECO:0007669"/>
    <property type="project" value="InterPro"/>
</dbReference>
<keyword evidence="6" id="KW-0239">DNA-directed DNA polymerase</keyword>
<keyword evidence="5" id="KW-0235">DNA replication</keyword>
<feature type="domain" description="DNA polymerase III delta N-terminal" evidence="9">
    <location>
        <begin position="19"/>
        <end position="133"/>
    </location>
</feature>
<evidence type="ECO:0000259" key="10">
    <source>
        <dbReference type="Pfam" id="PF21694"/>
    </source>
</evidence>
<feature type="domain" description="DNA polymerase III delta subunit-like C-terminal" evidence="10">
    <location>
        <begin position="209"/>
        <end position="333"/>
    </location>
</feature>
<dbReference type="Gene3D" id="1.10.8.60">
    <property type="match status" value="1"/>
</dbReference>
<comment type="caution">
    <text evidence="11">The sequence shown here is derived from an EMBL/GenBank/DDBJ whole genome shotgun (WGS) entry which is preliminary data.</text>
</comment>
<evidence type="ECO:0000256" key="6">
    <source>
        <dbReference type="ARBA" id="ARBA00022932"/>
    </source>
</evidence>
<evidence type="ECO:0000313" key="11">
    <source>
        <dbReference type="EMBL" id="RLE10324.1"/>
    </source>
</evidence>
<dbReference type="Pfam" id="PF06144">
    <property type="entry name" value="DNA_pol3_delta"/>
    <property type="match status" value="1"/>
</dbReference>
<protein>
    <recommendedName>
        <fullName evidence="2">DNA polymerase III subunit delta</fullName>
        <ecNumber evidence="1">2.7.7.7</ecNumber>
    </recommendedName>
</protein>
<keyword evidence="4 11" id="KW-0548">Nucleotidyltransferase</keyword>
<evidence type="ECO:0000256" key="7">
    <source>
        <dbReference type="ARBA" id="ARBA00034754"/>
    </source>
</evidence>
<sequence length="337" mass="38959">MNYDEFMRKLRKGEILPVYLFEGEEDYLKGEALKALRAKILPSEYEDFNYQVFLAPDSSSHEIVESARTPSFKGGWRLIVAKEIDKFAEYDREILSNYLADPVNDTCLVCTAKKLDKRTKLYHLFLEKGSIVSFYPLRGNRKLIWAAQRVKKRGKRISPEALIYLTERVGDDLCYLDNEIEKLCIFVHPKDLIKKEDVEEVMGEGRGEGVFDLTEAFRKKELSRSLSILFQLLERGEDPQGIYSLIVREIRILLRIKGKEGRISPYQACPIIFGWKDSYSGFYTNIAKEYLQAVKNFSLSELISAYERLVEMEASIKTGREKPDIALENLIFELLSG</sequence>
<dbReference type="EMBL" id="QMPZ01000011">
    <property type="protein sequence ID" value="RLE10324.1"/>
    <property type="molecule type" value="Genomic_DNA"/>
</dbReference>
<dbReference type="InterPro" id="IPR005790">
    <property type="entry name" value="DNA_polIII_delta"/>
</dbReference>
<dbReference type="GO" id="GO:0006261">
    <property type="term" value="P:DNA-templated DNA replication"/>
    <property type="evidence" value="ECO:0007669"/>
    <property type="project" value="TreeGrafter"/>
</dbReference>
<dbReference type="InterPro" id="IPR048466">
    <property type="entry name" value="DNA_pol3_delta-like_C"/>
</dbReference>
<dbReference type="InterPro" id="IPR008921">
    <property type="entry name" value="DNA_pol3_clamp-load_cplx_C"/>
</dbReference>
<dbReference type="GO" id="GO:0009360">
    <property type="term" value="C:DNA polymerase III complex"/>
    <property type="evidence" value="ECO:0007669"/>
    <property type="project" value="InterPro"/>
</dbReference>
<dbReference type="InterPro" id="IPR010372">
    <property type="entry name" value="DNA_pol3_delta_N"/>
</dbReference>
<dbReference type="InterPro" id="IPR027417">
    <property type="entry name" value="P-loop_NTPase"/>
</dbReference>
<gene>
    <name evidence="11" type="primary">holA</name>
    <name evidence="11" type="ORF">DRJ00_01745</name>
</gene>